<dbReference type="PANTHER" id="PTHR48016">
    <property type="entry name" value="MAP KINASE KINASE KINASE SSK2-RELATED-RELATED"/>
    <property type="match status" value="1"/>
</dbReference>
<dbReference type="OrthoDB" id="266718at2759"/>
<dbReference type="InterPro" id="IPR011009">
    <property type="entry name" value="Kinase-like_dom_sf"/>
</dbReference>
<dbReference type="InterPro" id="IPR029458">
    <property type="entry name" value="Ras-bd_By2"/>
</dbReference>
<dbReference type="STRING" id="686832.A0A0C3CK32"/>
<evidence type="ECO:0000256" key="2">
    <source>
        <dbReference type="ARBA" id="ARBA00022679"/>
    </source>
</evidence>
<dbReference type="FunFam" id="1.10.510.10:FF:000334">
    <property type="entry name" value="Serine/threonine-protein kinase STE11"/>
    <property type="match status" value="1"/>
</dbReference>
<feature type="domain" description="Protein kinase" evidence="8">
    <location>
        <begin position="812"/>
        <end position="1076"/>
    </location>
</feature>
<feature type="region of interest" description="Disordered" evidence="7">
    <location>
        <begin position="571"/>
        <end position="634"/>
    </location>
</feature>
<keyword evidence="5 6" id="KW-0067">ATP-binding</keyword>
<dbReference type="InterPro" id="IPR017441">
    <property type="entry name" value="Protein_kinase_ATP_BS"/>
</dbReference>
<dbReference type="FunFam" id="3.30.200.20:FF:000387">
    <property type="entry name" value="Serine/threonine-protein kinase STE11"/>
    <property type="match status" value="1"/>
</dbReference>
<evidence type="ECO:0000256" key="7">
    <source>
        <dbReference type="SAM" id="MobiDB-lite"/>
    </source>
</evidence>
<dbReference type="Gene3D" id="3.30.200.20">
    <property type="entry name" value="Phosphorylase Kinase, domain 1"/>
    <property type="match status" value="1"/>
</dbReference>
<sequence>MDLHQAPQPVKYQQYTPVEPPPGISYTAFLRTWADDHVARWLTEIKCGCYQDTFKANDIRGDVLLELDQVTLKELGISCIGDRLRILNAVKVFRQRVAAKGVTRDKGASEASKPGSRRLENVRPAPLQLNSTANRGDLPALIREPGPDSARNITPNPTVRPLPHPTQSTPPSNTTPSSSSHSVTPGLLRPNLPPLPPPPRHQPPLPPGRLPPRNPPSQPPPPPPQNPGHITPSGSGWVNHHLPADPRPGNPGGGKPPIARSISPVPPARLRSNHQNTTHGRNGSVGLNAGNTSSPSKTGSRVSSNTHPYANAQPALLPPSSLASNLSPIDESFVHQSSSGTPSPPTHAYTVGRGPFNPSAPINAQYSLDDLRRKLVKFVLPDEGLSFTIDVASCTGGVEVLEKVLKKFGKGNSRIDGNTDVSHTEEGGLMVDGWGVYMDMGQDDGPAQPLTEAELLSICHAPDHPTREHGLMLRRIRRLDDRSGSPSSTTVISKNTNRASSISILSGLGVHDPERALEPPSTTSGRLSPAAQNAKRPSKLRNFFGQRPPSELITNHLTEYFPNTERKVLQRTARHGMMRRRESVASYSHQVSRFSSSTQGSGSGMRSYSPRSSTSTLPPPVPDKQGPYEAAEDLPRMSLSTEDGRSVDLQIDAQHDRTPQLLPPIPFPTETLSESMEGITRQRPKSRAMSIASKRMSYMTELRSKRDKSDTASLMTVDEITAEVENRRVSKAYECDDELDGWTKVDTEIENTVPKAIADDDGGVELEADDTSEEETSEEDETLHDEEEELSLDVDDDGCIRNVQNAKTANKWIKGALIGAGSFGKVYLGMDASNGLLMAVKQVELPTGSAPNQERKKSMLSALEREIELLKNLQHENIVQYLYSSIDDEYLNIFLEYVPGGSVTALLRNYGAFEEPLVKNFVRQILQGLDYLHERDIIHRDIKGANILVDNKGGIKISDFGISKKVDDNLLTGNRINRPSLQGSVFWMAPEVVKQTGHTRKADIWSVGCLVVEMLTGEHPWAQLTQMQAIFKIGSSARPTIPSDISSDAQDFLRQTFEINHEARPSAAELLQHSWIVVSPRANAKQC</sequence>
<feature type="region of interest" description="Disordered" evidence="7">
    <location>
        <begin position="506"/>
        <end position="549"/>
    </location>
</feature>
<dbReference type="CDD" id="cd09534">
    <property type="entry name" value="SAM_Ste11_fungal"/>
    <property type="match status" value="1"/>
</dbReference>
<dbReference type="HOGENOM" id="CLU_003051_3_2_1"/>
<dbReference type="SUPFAM" id="SSF47769">
    <property type="entry name" value="SAM/Pointed domain"/>
    <property type="match status" value="1"/>
</dbReference>
<feature type="compositionally biased region" description="Polar residues" evidence="7">
    <location>
        <begin position="289"/>
        <end position="308"/>
    </location>
</feature>
<organism evidence="10 11">
    <name type="scientific">Hebeloma cylindrosporum</name>
    <dbReference type="NCBI Taxonomy" id="76867"/>
    <lineage>
        <taxon>Eukaryota</taxon>
        <taxon>Fungi</taxon>
        <taxon>Dikarya</taxon>
        <taxon>Basidiomycota</taxon>
        <taxon>Agaricomycotina</taxon>
        <taxon>Agaricomycetes</taxon>
        <taxon>Agaricomycetidae</taxon>
        <taxon>Agaricales</taxon>
        <taxon>Agaricineae</taxon>
        <taxon>Hymenogastraceae</taxon>
        <taxon>Hebeloma</taxon>
    </lineage>
</organism>
<feature type="region of interest" description="Disordered" evidence="7">
    <location>
        <begin position="757"/>
        <end position="789"/>
    </location>
</feature>
<name>A0A0C3CK32_HEBCY</name>
<feature type="compositionally biased region" description="Pro residues" evidence="7">
    <location>
        <begin position="191"/>
        <end position="226"/>
    </location>
</feature>
<dbReference type="Gene3D" id="1.10.510.10">
    <property type="entry name" value="Transferase(Phosphotransferase) domain 1"/>
    <property type="match status" value="1"/>
</dbReference>
<dbReference type="EMBL" id="KN831768">
    <property type="protein sequence ID" value="KIM49075.1"/>
    <property type="molecule type" value="Genomic_DNA"/>
</dbReference>
<keyword evidence="4" id="KW-0418">Kinase</keyword>
<evidence type="ECO:0000256" key="5">
    <source>
        <dbReference type="ARBA" id="ARBA00022840"/>
    </source>
</evidence>
<accession>A0A0C3CK32</accession>
<feature type="compositionally biased region" description="Low complexity" evidence="7">
    <location>
        <begin position="165"/>
        <end position="190"/>
    </location>
</feature>
<dbReference type="InterPro" id="IPR000719">
    <property type="entry name" value="Prot_kinase_dom"/>
</dbReference>
<reference evidence="11" key="2">
    <citation type="submission" date="2015-01" db="EMBL/GenBank/DDBJ databases">
        <title>Evolutionary Origins and Diversification of the Mycorrhizal Mutualists.</title>
        <authorList>
            <consortium name="DOE Joint Genome Institute"/>
            <consortium name="Mycorrhizal Genomics Consortium"/>
            <person name="Kohler A."/>
            <person name="Kuo A."/>
            <person name="Nagy L.G."/>
            <person name="Floudas D."/>
            <person name="Copeland A."/>
            <person name="Barry K.W."/>
            <person name="Cichocki N."/>
            <person name="Veneault-Fourrey C."/>
            <person name="LaButti K."/>
            <person name="Lindquist E.A."/>
            <person name="Lipzen A."/>
            <person name="Lundell T."/>
            <person name="Morin E."/>
            <person name="Murat C."/>
            <person name="Riley R."/>
            <person name="Ohm R."/>
            <person name="Sun H."/>
            <person name="Tunlid A."/>
            <person name="Henrissat B."/>
            <person name="Grigoriev I.V."/>
            <person name="Hibbett D.S."/>
            <person name="Martin F."/>
        </authorList>
    </citation>
    <scope>NUCLEOTIDE SEQUENCE [LARGE SCALE GENOMIC DNA]</scope>
    <source>
        <strain evidence="11">h7</strain>
    </source>
</reference>
<dbReference type="SMART" id="SM00454">
    <property type="entry name" value="SAM"/>
    <property type="match status" value="1"/>
</dbReference>
<feature type="compositionally biased region" description="Acidic residues" evidence="7">
    <location>
        <begin position="759"/>
        <end position="789"/>
    </location>
</feature>
<dbReference type="PANTHER" id="PTHR48016:SF56">
    <property type="entry name" value="MAPKK KINASE"/>
    <property type="match status" value="1"/>
</dbReference>
<dbReference type="InterPro" id="IPR001660">
    <property type="entry name" value="SAM"/>
</dbReference>
<dbReference type="SMART" id="SM01304">
    <property type="entry name" value="Ras_bdg_2"/>
    <property type="match status" value="1"/>
</dbReference>
<dbReference type="Pfam" id="PF14847">
    <property type="entry name" value="Ras_bdg_2"/>
    <property type="match status" value="1"/>
</dbReference>
<evidence type="ECO:0000256" key="1">
    <source>
        <dbReference type="ARBA" id="ARBA00006529"/>
    </source>
</evidence>
<keyword evidence="11" id="KW-1185">Reference proteome</keyword>
<dbReference type="SUPFAM" id="SSF56112">
    <property type="entry name" value="Protein kinase-like (PK-like)"/>
    <property type="match status" value="1"/>
</dbReference>
<dbReference type="PROSITE" id="PS00107">
    <property type="entry name" value="PROTEIN_KINASE_ATP"/>
    <property type="match status" value="1"/>
</dbReference>
<dbReference type="AlphaFoldDB" id="A0A0C3CK32"/>
<feature type="binding site" evidence="6">
    <location>
        <position position="841"/>
    </location>
    <ligand>
        <name>ATP</name>
        <dbReference type="ChEBI" id="CHEBI:30616"/>
    </ligand>
</feature>
<feature type="region of interest" description="Disordered" evidence="7">
    <location>
        <begin position="100"/>
        <end position="355"/>
    </location>
</feature>
<evidence type="ECO:0008006" key="12">
    <source>
        <dbReference type="Google" id="ProtNLM"/>
    </source>
</evidence>
<dbReference type="InterPro" id="IPR013761">
    <property type="entry name" value="SAM/pointed_sf"/>
</dbReference>
<dbReference type="PROSITE" id="PS50105">
    <property type="entry name" value="SAM_DOMAIN"/>
    <property type="match status" value="1"/>
</dbReference>
<dbReference type="InterPro" id="IPR008271">
    <property type="entry name" value="Ser/Thr_kinase_AS"/>
</dbReference>
<dbReference type="Gene3D" id="3.10.20.90">
    <property type="entry name" value="Phosphatidylinositol 3-kinase Catalytic Subunit, Chain A, domain 1"/>
    <property type="match status" value="1"/>
</dbReference>
<dbReference type="PROSITE" id="PS00108">
    <property type="entry name" value="PROTEIN_KINASE_ST"/>
    <property type="match status" value="1"/>
</dbReference>
<evidence type="ECO:0000313" key="11">
    <source>
        <dbReference type="Proteomes" id="UP000053424"/>
    </source>
</evidence>
<protein>
    <recommendedName>
        <fullName evidence="12">Protein kinase domain-containing protein</fullName>
    </recommendedName>
</protein>
<comment type="similarity">
    <text evidence="1">Belongs to the protein kinase superfamily. STE Ser/Thr protein kinase family. MAP kinase kinase kinase subfamily.</text>
</comment>
<dbReference type="SMART" id="SM00220">
    <property type="entry name" value="S_TKc"/>
    <property type="match status" value="1"/>
</dbReference>
<keyword evidence="3 6" id="KW-0547">Nucleotide-binding</keyword>
<evidence type="ECO:0000256" key="6">
    <source>
        <dbReference type="PROSITE-ProRule" id="PRU10141"/>
    </source>
</evidence>
<evidence type="ECO:0000259" key="9">
    <source>
        <dbReference type="PROSITE" id="PS50105"/>
    </source>
</evidence>
<dbReference type="InterPro" id="IPR050538">
    <property type="entry name" value="MAP_kinase_kinase_kinase"/>
</dbReference>
<evidence type="ECO:0000256" key="3">
    <source>
        <dbReference type="ARBA" id="ARBA00022741"/>
    </source>
</evidence>
<feature type="domain" description="SAM" evidence="9">
    <location>
        <begin position="33"/>
        <end position="96"/>
    </location>
</feature>
<feature type="compositionally biased region" description="Low complexity" evidence="7">
    <location>
        <begin position="592"/>
        <end position="616"/>
    </location>
</feature>
<evidence type="ECO:0000259" key="8">
    <source>
        <dbReference type="PROSITE" id="PS50011"/>
    </source>
</evidence>
<gene>
    <name evidence="10" type="ORF">M413DRAFT_438240</name>
</gene>
<dbReference type="Proteomes" id="UP000053424">
    <property type="component" value="Unassembled WGS sequence"/>
</dbReference>
<evidence type="ECO:0000313" key="10">
    <source>
        <dbReference type="EMBL" id="KIM49075.1"/>
    </source>
</evidence>
<dbReference type="Pfam" id="PF00536">
    <property type="entry name" value="SAM_1"/>
    <property type="match status" value="1"/>
</dbReference>
<evidence type="ECO:0000256" key="4">
    <source>
        <dbReference type="ARBA" id="ARBA00022777"/>
    </source>
</evidence>
<feature type="region of interest" description="Disordered" evidence="7">
    <location>
        <begin position="658"/>
        <end position="690"/>
    </location>
</feature>
<feature type="compositionally biased region" description="Low complexity" evidence="7">
    <location>
        <begin position="310"/>
        <end position="328"/>
    </location>
</feature>
<dbReference type="Pfam" id="PF00069">
    <property type="entry name" value="Pkinase"/>
    <property type="match status" value="1"/>
</dbReference>
<dbReference type="PROSITE" id="PS50011">
    <property type="entry name" value="PROTEIN_KINASE_DOM"/>
    <property type="match status" value="1"/>
</dbReference>
<dbReference type="GO" id="GO:0005524">
    <property type="term" value="F:ATP binding"/>
    <property type="evidence" value="ECO:0007669"/>
    <property type="project" value="UniProtKB-UniRule"/>
</dbReference>
<dbReference type="GO" id="GO:0004709">
    <property type="term" value="F:MAP kinase kinase kinase activity"/>
    <property type="evidence" value="ECO:0007669"/>
    <property type="project" value="UniProtKB-ARBA"/>
</dbReference>
<reference evidence="10 11" key="1">
    <citation type="submission" date="2014-04" db="EMBL/GenBank/DDBJ databases">
        <authorList>
            <consortium name="DOE Joint Genome Institute"/>
            <person name="Kuo A."/>
            <person name="Gay G."/>
            <person name="Dore J."/>
            <person name="Kohler A."/>
            <person name="Nagy L.G."/>
            <person name="Floudas D."/>
            <person name="Copeland A."/>
            <person name="Barry K.W."/>
            <person name="Cichocki N."/>
            <person name="Veneault-Fourrey C."/>
            <person name="LaButti K."/>
            <person name="Lindquist E.A."/>
            <person name="Lipzen A."/>
            <person name="Lundell T."/>
            <person name="Morin E."/>
            <person name="Murat C."/>
            <person name="Sun H."/>
            <person name="Tunlid A."/>
            <person name="Henrissat B."/>
            <person name="Grigoriev I.V."/>
            <person name="Hibbett D.S."/>
            <person name="Martin F."/>
            <person name="Nordberg H.P."/>
            <person name="Cantor M.N."/>
            <person name="Hua S.X."/>
        </authorList>
    </citation>
    <scope>NUCLEOTIDE SEQUENCE [LARGE SCALE GENOMIC DNA]</scope>
    <source>
        <strain evidence="11">h7</strain>
    </source>
</reference>
<dbReference type="Gene3D" id="1.10.150.50">
    <property type="entry name" value="Transcription Factor, Ets-1"/>
    <property type="match status" value="1"/>
</dbReference>
<proteinExistence type="inferred from homology"/>
<keyword evidence="2" id="KW-0808">Transferase</keyword>